<proteinExistence type="predicted"/>
<protein>
    <submittedName>
        <fullName evidence="2">Uncharacterized protein</fullName>
    </submittedName>
</protein>
<accession>A0A844GBM0</accession>
<dbReference type="EMBL" id="WLYX01000001">
    <property type="protein sequence ID" value="MTD32638.1"/>
    <property type="molecule type" value="Genomic_DNA"/>
</dbReference>
<evidence type="ECO:0000256" key="1">
    <source>
        <dbReference type="SAM" id="MobiDB-lite"/>
    </source>
</evidence>
<evidence type="ECO:0000313" key="3">
    <source>
        <dbReference type="Proteomes" id="UP000446658"/>
    </source>
</evidence>
<keyword evidence="3" id="KW-1185">Reference proteome</keyword>
<reference evidence="2 3" key="1">
    <citation type="submission" date="2019-11" db="EMBL/GenBank/DDBJ databases">
        <title>Draft genome sequence of Paludibacterium sp. dN18-1.</title>
        <authorList>
            <person name="Im W.-T."/>
        </authorList>
    </citation>
    <scope>NUCLEOTIDE SEQUENCE [LARGE SCALE GENOMIC DNA]</scope>
    <source>
        <strain evidence="3">dN 18-1</strain>
    </source>
</reference>
<comment type="caution">
    <text evidence="2">The sequence shown here is derived from an EMBL/GenBank/DDBJ whole genome shotgun (WGS) entry which is preliminary data.</text>
</comment>
<sequence length="84" mass="8707">MASLPNLSQNDTADLGTCPEGNGGYSDSTTGYVTGASGDASSGYPHEVAIAVPTIPVFVTDAVERELDYTVKVAIPVDEMEIRA</sequence>
<gene>
    <name evidence="2" type="ORF">GKE73_02925</name>
</gene>
<dbReference type="AlphaFoldDB" id="A0A844GBM0"/>
<evidence type="ECO:0000313" key="2">
    <source>
        <dbReference type="EMBL" id="MTD32638.1"/>
    </source>
</evidence>
<dbReference type="RefSeq" id="WP_230369121.1">
    <property type="nucleotide sequence ID" value="NZ_WLYX01000001.1"/>
</dbReference>
<feature type="compositionally biased region" description="Polar residues" evidence="1">
    <location>
        <begin position="1"/>
        <end position="12"/>
    </location>
</feature>
<name>A0A844GBM0_9NEIS</name>
<organism evidence="2 3">
    <name type="scientific">Paludibacterium denitrificans</name>
    <dbReference type="NCBI Taxonomy" id="2675226"/>
    <lineage>
        <taxon>Bacteria</taxon>
        <taxon>Pseudomonadati</taxon>
        <taxon>Pseudomonadota</taxon>
        <taxon>Betaproteobacteria</taxon>
        <taxon>Neisseriales</taxon>
        <taxon>Chromobacteriaceae</taxon>
        <taxon>Paludibacterium</taxon>
    </lineage>
</organism>
<feature type="region of interest" description="Disordered" evidence="1">
    <location>
        <begin position="1"/>
        <end position="31"/>
    </location>
</feature>
<dbReference type="Proteomes" id="UP000446658">
    <property type="component" value="Unassembled WGS sequence"/>
</dbReference>